<dbReference type="AlphaFoldDB" id="A0A6P8WSB8"/>
<keyword evidence="4" id="KW-1185">Reference proteome</keyword>
<evidence type="ECO:0000313" key="4">
    <source>
        <dbReference type="Proteomes" id="UP000515160"/>
    </source>
</evidence>
<proteinExistence type="inferred from homology"/>
<dbReference type="PRINTS" id="PR00301">
    <property type="entry name" value="HEATSHOCK70"/>
</dbReference>
<gene>
    <name evidence="5" type="primary">LOC117569507</name>
</gene>
<keyword evidence="3" id="KW-0067">ATP-binding</keyword>
<dbReference type="GO" id="GO:0140662">
    <property type="term" value="F:ATP-dependent protein folding chaperone"/>
    <property type="evidence" value="ECO:0007669"/>
    <property type="project" value="InterPro"/>
</dbReference>
<dbReference type="GeneID" id="117569507"/>
<evidence type="ECO:0000313" key="5">
    <source>
        <dbReference type="RefSeq" id="XP_034106581.1"/>
    </source>
</evidence>
<dbReference type="Proteomes" id="UP000515160">
    <property type="component" value="Chromosome 3"/>
</dbReference>
<dbReference type="InterPro" id="IPR043129">
    <property type="entry name" value="ATPase_NBD"/>
</dbReference>
<dbReference type="GO" id="GO:0005524">
    <property type="term" value="F:ATP binding"/>
    <property type="evidence" value="ECO:0007669"/>
    <property type="project" value="UniProtKB-KW"/>
</dbReference>
<dbReference type="SUPFAM" id="SSF53067">
    <property type="entry name" value="Actin-like ATPase domain"/>
    <property type="match status" value="2"/>
</dbReference>
<dbReference type="FunFam" id="3.90.640.10:FF:000021">
    <property type="entry name" value="Heat shock protein 14"/>
    <property type="match status" value="1"/>
</dbReference>
<dbReference type="Gene3D" id="3.30.30.30">
    <property type="match status" value="1"/>
</dbReference>
<evidence type="ECO:0000256" key="2">
    <source>
        <dbReference type="ARBA" id="ARBA00022741"/>
    </source>
</evidence>
<keyword evidence="2" id="KW-0547">Nucleotide-binding</keyword>
<accession>A0A6P8WSB8</accession>
<dbReference type="RefSeq" id="XP_034106581.1">
    <property type="nucleotide sequence ID" value="XM_034250690.2"/>
</dbReference>
<dbReference type="PANTHER" id="PTHR45639">
    <property type="entry name" value="HSC70CB, ISOFORM G-RELATED"/>
    <property type="match status" value="1"/>
</dbReference>
<sequence length="516" mass="57262">MWPRFGIKVGNSTLCIAYVRADGKAEVIANKQGDRVSQACLLWNGDTEIECGLTAKQKMATRPKQAVAHSFQLLQPAEALANDDKLTNALKEVPCEYDKEAFVFRMEHTIPAEKEDQDDKIVTKELSAVEVTQELLRHELELARQYHTDTEHAPIAVLSIPSYYPPQAVKLLAEAAKGAGFNVAQVIAEPTAAVLGYKIGEDQLEKATQRQHVLTIKCGGLYSNFALYAVQNGYFIELATFGPFSIGGRQFTEALVQFICEEFKRKYKLDPHESRRSLAKIRTAAANCKHILTTLPSTQLYIDSLMDGVDYNAQMSRARFESLIQPVINSLMQQLGECVERAQQEHPELKRIDDIVLLGATMQIPKLQATLAARFPDAKLHNSHSADEVVAIGCARQAVYLLDPQQQQLQKADDCVLVEDDLYIWHGNDESNAKLVLSKGSILPAKIKVSLPQSGEGDAAEALASFKLRTGESEILAQLPETTTPNTDDGLFQLEVEVDWEDKDGNIVPLVRLRCM</sequence>
<dbReference type="GO" id="GO:0005634">
    <property type="term" value="C:nucleus"/>
    <property type="evidence" value="ECO:0007669"/>
    <property type="project" value="TreeGrafter"/>
</dbReference>
<evidence type="ECO:0000256" key="3">
    <source>
        <dbReference type="ARBA" id="ARBA00022840"/>
    </source>
</evidence>
<organism evidence="4 5">
    <name type="scientific">Drosophila albomicans</name>
    <name type="common">Fruit fly</name>
    <dbReference type="NCBI Taxonomy" id="7291"/>
    <lineage>
        <taxon>Eukaryota</taxon>
        <taxon>Metazoa</taxon>
        <taxon>Ecdysozoa</taxon>
        <taxon>Arthropoda</taxon>
        <taxon>Hexapoda</taxon>
        <taxon>Insecta</taxon>
        <taxon>Pterygota</taxon>
        <taxon>Neoptera</taxon>
        <taxon>Endopterygota</taxon>
        <taxon>Diptera</taxon>
        <taxon>Brachycera</taxon>
        <taxon>Muscomorpha</taxon>
        <taxon>Ephydroidea</taxon>
        <taxon>Drosophilidae</taxon>
        <taxon>Drosophila</taxon>
    </lineage>
</organism>
<dbReference type="PANTHER" id="PTHR45639:SF32">
    <property type="entry name" value="HEAT SHOCK PROTEIN PDR13"/>
    <property type="match status" value="1"/>
</dbReference>
<dbReference type="Gene3D" id="3.30.420.40">
    <property type="match status" value="2"/>
</dbReference>
<dbReference type="OrthoDB" id="29851at2759"/>
<dbReference type="InterPro" id="IPR013126">
    <property type="entry name" value="Hsp_70_fam"/>
</dbReference>
<dbReference type="Gene3D" id="3.90.640.10">
    <property type="entry name" value="Actin, Chain A, domain 4"/>
    <property type="match status" value="1"/>
</dbReference>
<dbReference type="Pfam" id="PF00012">
    <property type="entry name" value="HSP70"/>
    <property type="match status" value="1"/>
</dbReference>
<dbReference type="GO" id="GO:0005829">
    <property type="term" value="C:cytosol"/>
    <property type="evidence" value="ECO:0007669"/>
    <property type="project" value="TreeGrafter"/>
</dbReference>
<comment type="similarity">
    <text evidence="1">Belongs to the heat shock protein 70 family.</text>
</comment>
<protein>
    <submittedName>
        <fullName evidence="5">Heat shock 70 kDa protein 14</fullName>
    </submittedName>
</protein>
<reference evidence="5" key="1">
    <citation type="submission" date="2025-08" db="UniProtKB">
        <authorList>
            <consortium name="RefSeq"/>
        </authorList>
    </citation>
    <scope>IDENTIFICATION</scope>
    <source>
        <strain evidence="5">15112-1751.03</strain>
        <tissue evidence="5">Whole Adult</tissue>
    </source>
</reference>
<keyword evidence="5" id="KW-0346">Stress response</keyword>
<name>A0A6P8WSB8_DROAB</name>
<evidence type="ECO:0000256" key="1">
    <source>
        <dbReference type="ARBA" id="ARBA00007381"/>
    </source>
</evidence>